<comment type="caution">
    <text evidence="2">The sequence shown here is derived from an EMBL/GenBank/DDBJ whole genome shotgun (WGS) entry which is preliminary data.</text>
</comment>
<keyword evidence="3" id="KW-1185">Reference proteome</keyword>
<reference evidence="3" key="1">
    <citation type="journal article" date="2019" name="Int. J. Syst. Evol. Microbiol.">
        <title>The Global Catalogue of Microorganisms (GCM) 10K type strain sequencing project: providing services to taxonomists for standard genome sequencing and annotation.</title>
        <authorList>
            <consortium name="The Broad Institute Genomics Platform"/>
            <consortium name="The Broad Institute Genome Sequencing Center for Infectious Disease"/>
            <person name="Wu L."/>
            <person name="Ma J."/>
        </authorList>
    </citation>
    <scope>NUCLEOTIDE SEQUENCE [LARGE SCALE GENOMIC DNA]</scope>
    <source>
        <strain evidence="3">CGMCC 4.7304</strain>
    </source>
</reference>
<dbReference type="EMBL" id="JBHSPB010000015">
    <property type="protein sequence ID" value="MFC5723099.1"/>
    <property type="molecule type" value="Genomic_DNA"/>
</dbReference>
<dbReference type="Pfam" id="PF10825">
    <property type="entry name" value="DUF2752"/>
    <property type="match status" value="1"/>
</dbReference>
<organism evidence="2 3">
    <name type="scientific">Streptomyces gamaensis</name>
    <dbReference type="NCBI Taxonomy" id="1763542"/>
    <lineage>
        <taxon>Bacteria</taxon>
        <taxon>Bacillati</taxon>
        <taxon>Actinomycetota</taxon>
        <taxon>Actinomycetes</taxon>
        <taxon>Kitasatosporales</taxon>
        <taxon>Streptomycetaceae</taxon>
        <taxon>Streptomyces</taxon>
    </lineage>
</organism>
<sequence>MRQSRTAAPSLPRRLAPPLAVGAGVAAAFARVGAVDPGTPGHYPACPFLRLTGLYCPACGGLRGAHALVHGELLTALGANALAVAGYAAFALLWGTWLARTVRGRAGVRLPLRAAHWWALGAAVTLFTVVRNLPYGSVLAP</sequence>
<gene>
    <name evidence="2" type="ORF">ACFP1Z_23300</name>
</gene>
<feature type="transmembrane region" description="Helical" evidence="1">
    <location>
        <begin position="115"/>
        <end position="133"/>
    </location>
</feature>
<evidence type="ECO:0000256" key="1">
    <source>
        <dbReference type="SAM" id="Phobius"/>
    </source>
</evidence>
<evidence type="ECO:0000313" key="3">
    <source>
        <dbReference type="Proteomes" id="UP001596083"/>
    </source>
</evidence>
<feature type="transmembrane region" description="Helical" evidence="1">
    <location>
        <begin position="73"/>
        <end position="94"/>
    </location>
</feature>
<accession>A0ABW0Z7P6</accession>
<dbReference type="Proteomes" id="UP001596083">
    <property type="component" value="Unassembled WGS sequence"/>
</dbReference>
<proteinExistence type="predicted"/>
<keyword evidence="1" id="KW-0812">Transmembrane</keyword>
<keyword evidence="1" id="KW-1133">Transmembrane helix</keyword>
<name>A0ABW0Z7P6_9ACTN</name>
<dbReference type="InterPro" id="IPR021215">
    <property type="entry name" value="DUF2752"/>
</dbReference>
<keyword evidence="1" id="KW-0472">Membrane</keyword>
<protein>
    <submittedName>
        <fullName evidence="2">DUF2752 domain-containing protein</fullName>
    </submittedName>
</protein>
<evidence type="ECO:0000313" key="2">
    <source>
        <dbReference type="EMBL" id="MFC5723099.1"/>
    </source>
</evidence>
<dbReference type="RefSeq" id="WP_390319056.1">
    <property type="nucleotide sequence ID" value="NZ_JBHSPB010000015.1"/>
</dbReference>